<dbReference type="AlphaFoldDB" id="A0A1W2AQX2"/>
<dbReference type="InterPro" id="IPR003594">
    <property type="entry name" value="HATPase_dom"/>
</dbReference>
<feature type="transmembrane region" description="Helical" evidence="5">
    <location>
        <begin position="185"/>
        <end position="206"/>
    </location>
</feature>
<dbReference type="InterPro" id="IPR004358">
    <property type="entry name" value="Sig_transdc_His_kin-like_C"/>
</dbReference>
<dbReference type="EC" id="2.7.13.3" evidence="2"/>
<name>A0A1W2AQX2_9SPHI</name>
<dbReference type="PANTHER" id="PTHR43065:SF50">
    <property type="entry name" value="HISTIDINE KINASE"/>
    <property type="match status" value="1"/>
</dbReference>
<dbReference type="STRING" id="475255.SAMN04488101_101859"/>
<accession>A0A1W2AQX2</accession>
<dbReference type="InterPro" id="IPR036890">
    <property type="entry name" value="HATPase_C_sf"/>
</dbReference>
<keyword evidence="8" id="KW-1185">Reference proteome</keyword>
<protein>
    <recommendedName>
        <fullName evidence="2">histidine kinase</fullName>
        <ecNumber evidence="2">2.7.13.3</ecNumber>
    </recommendedName>
</protein>
<feature type="transmembrane region" description="Helical" evidence="5">
    <location>
        <begin position="213"/>
        <end position="230"/>
    </location>
</feature>
<keyword evidence="3" id="KW-0597">Phosphoprotein</keyword>
<dbReference type="PRINTS" id="PR00344">
    <property type="entry name" value="BCTRLSENSOR"/>
</dbReference>
<evidence type="ECO:0000256" key="2">
    <source>
        <dbReference type="ARBA" id="ARBA00012438"/>
    </source>
</evidence>
<dbReference type="SUPFAM" id="SSF55874">
    <property type="entry name" value="ATPase domain of HSP90 chaperone/DNA topoisomerase II/histidine kinase"/>
    <property type="match status" value="1"/>
</dbReference>
<dbReference type="RefSeq" id="WP_084287392.1">
    <property type="nucleotide sequence ID" value="NZ_FWYB01000001.1"/>
</dbReference>
<feature type="transmembrane region" description="Helical" evidence="5">
    <location>
        <begin position="250"/>
        <end position="269"/>
    </location>
</feature>
<dbReference type="Gene3D" id="2.60.40.2380">
    <property type="match status" value="1"/>
</dbReference>
<comment type="catalytic activity">
    <reaction evidence="1">
        <text>ATP + protein L-histidine = ADP + protein N-phospho-L-histidine.</text>
        <dbReference type="EC" id="2.7.13.3"/>
    </reaction>
</comment>
<feature type="domain" description="Histidine kinase" evidence="6">
    <location>
        <begin position="468"/>
        <end position="719"/>
    </location>
</feature>
<feature type="transmembrane region" description="Helical" evidence="5">
    <location>
        <begin position="360"/>
        <end position="386"/>
    </location>
</feature>
<dbReference type="InterPro" id="IPR011622">
    <property type="entry name" value="7TMR_DISM_rcpt_extracell_dom2"/>
</dbReference>
<dbReference type="PANTHER" id="PTHR43065">
    <property type="entry name" value="SENSOR HISTIDINE KINASE"/>
    <property type="match status" value="1"/>
</dbReference>
<evidence type="ECO:0000313" key="7">
    <source>
        <dbReference type="EMBL" id="SMC63085.1"/>
    </source>
</evidence>
<dbReference type="SMART" id="SM00387">
    <property type="entry name" value="HATPase_c"/>
    <property type="match status" value="1"/>
</dbReference>
<dbReference type="SMART" id="SM00388">
    <property type="entry name" value="HisKA"/>
    <property type="match status" value="1"/>
</dbReference>
<sequence length="720" mass="81079">MKKILGGIYLLTLVFFIPFIAKPAQNQNNEDTFINILHDSYIHIPVDESVTINSLINTHHNFKKLGAGLINLANYKHGVWIRTTLPAGINLERFTEILIDQTRIKETEVFFVRDKNVISQVRYTNYGIISSPNQVGNLNTFILPANFGGGNSAIYFKLNTPDVVMTPIFIGTKKAIQSTFSIRDVFFGIYTGIMLIMFAYNMFLYLSIKDTSYLNYIFCILFTWLTQITLQGYGNKYFHINSVFFNEISVILFSNLGLVASIWFTKSFLNTKENSPVSNRLLNVICLVTALGTISLFFGFMGAAFIGMQLSIMASAVIAFVAAFNIFFKKKFKPAGYYLISWTFLFIGMAIFILKDYEIIGYSLFTTYSAQFASVAEVLLLSFALADRINFFKKENELAQKRALLISKENEQLILQQNVELEKKVNERTEALQETNSELNAALSNLKSTQSQLVDAEKMAALGQLTAGIAHEINNPINFVTSNIKPLQLDIDDLKEIISRYENIDFSNGNVEEQLKEIDAFKKQIDLEFINNEIEGLLTGISDGAKRTAEIIRSLRNFSRLDEDDLKPIDINEGLHSTLVLVKNTMPDNLKVVKDFGNLPKIECLPGKINQVFMNLISNAIQAIKSNGKDREEELLTISTWYEESSGVKISVKDSGTGMTEQVKHKIFEPFFTTKEVGEGTGLGLSIVFSIIEKHKGHINVLSEVDQGTEFIITLPINTQ</sequence>
<gene>
    <name evidence="7" type="ORF">SAMN04488101_101859</name>
</gene>
<dbReference type="Gene3D" id="1.10.287.130">
    <property type="match status" value="1"/>
</dbReference>
<dbReference type="GO" id="GO:0000155">
    <property type="term" value="F:phosphorelay sensor kinase activity"/>
    <property type="evidence" value="ECO:0007669"/>
    <property type="project" value="InterPro"/>
</dbReference>
<keyword evidence="5" id="KW-0812">Transmembrane</keyword>
<organism evidence="7 8">
    <name type="scientific">Pedobacter nyackensis</name>
    <dbReference type="NCBI Taxonomy" id="475255"/>
    <lineage>
        <taxon>Bacteria</taxon>
        <taxon>Pseudomonadati</taxon>
        <taxon>Bacteroidota</taxon>
        <taxon>Sphingobacteriia</taxon>
        <taxon>Sphingobacteriales</taxon>
        <taxon>Sphingobacteriaceae</taxon>
        <taxon>Pedobacter</taxon>
    </lineage>
</organism>
<feature type="transmembrane region" description="Helical" evidence="5">
    <location>
        <begin position="335"/>
        <end position="354"/>
    </location>
</feature>
<dbReference type="EMBL" id="FWYB01000001">
    <property type="protein sequence ID" value="SMC63085.1"/>
    <property type="molecule type" value="Genomic_DNA"/>
</dbReference>
<evidence type="ECO:0000259" key="6">
    <source>
        <dbReference type="PROSITE" id="PS50109"/>
    </source>
</evidence>
<evidence type="ECO:0000256" key="4">
    <source>
        <dbReference type="SAM" id="Coils"/>
    </source>
</evidence>
<dbReference type="InterPro" id="IPR003661">
    <property type="entry name" value="HisK_dim/P_dom"/>
</dbReference>
<evidence type="ECO:0000256" key="5">
    <source>
        <dbReference type="SAM" id="Phobius"/>
    </source>
</evidence>
<dbReference type="InterPro" id="IPR011623">
    <property type="entry name" value="7TMR_DISM_rcpt_extracell_dom1"/>
</dbReference>
<dbReference type="PROSITE" id="PS50109">
    <property type="entry name" value="HIS_KIN"/>
    <property type="match status" value="1"/>
</dbReference>
<keyword evidence="5" id="KW-0472">Membrane</keyword>
<keyword evidence="5" id="KW-1133">Transmembrane helix</keyword>
<evidence type="ECO:0000256" key="3">
    <source>
        <dbReference type="ARBA" id="ARBA00022553"/>
    </source>
</evidence>
<dbReference type="InterPro" id="IPR036097">
    <property type="entry name" value="HisK_dim/P_sf"/>
</dbReference>
<dbReference type="Proteomes" id="UP000192678">
    <property type="component" value="Unassembled WGS sequence"/>
</dbReference>
<dbReference type="Pfam" id="PF07695">
    <property type="entry name" value="7TMR-DISM_7TM"/>
    <property type="match status" value="1"/>
</dbReference>
<proteinExistence type="predicted"/>
<reference evidence="7 8" key="1">
    <citation type="submission" date="2017-04" db="EMBL/GenBank/DDBJ databases">
        <authorList>
            <person name="Afonso C.L."/>
            <person name="Miller P.J."/>
            <person name="Scott M.A."/>
            <person name="Spackman E."/>
            <person name="Goraichik I."/>
            <person name="Dimitrov K.M."/>
            <person name="Suarez D.L."/>
            <person name="Swayne D.E."/>
        </authorList>
    </citation>
    <scope>NUCLEOTIDE SEQUENCE [LARGE SCALE GENOMIC DNA]</scope>
    <source>
        <strain evidence="7 8">DSM 19625</strain>
    </source>
</reference>
<dbReference type="SUPFAM" id="SSF47384">
    <property type="entry name" value="Homodimeric domain of signal transducing histidine kinase"/>
    <property type="match status" value="1"/>
</dbReference>
<evidence type="ECO:0000313" key="8">
    <source>
        <dbReference type="Proteomes" id="UP000192678"/>
    </source>
</evidence>
<evidence type="ECO:0000256" key="1">
    <source>
        <dbReference type="ARBA" id="ARBA00000085"/>
    </source>
</evidence>
<feature type="transmembrane region" description="Helical" evidence="5">
    <location>
        <begin position="281"/>
        <end position="300"/>
    </location>
</feature>
<feature type="transmembrane region" description="Helical" evidence="5">
    <location>
        <begin position="306"/>
        <end position="328"/>
    </location>
</feature>
<dbReference type="Gene3D" id="3.30.565.10">
    <property type="entry name" value="Histidine kinase-like ATPase, C-terminal domain"/>
    <property type="match status" value="1"/>
</dbReference>
<dbReference type="Pfam" id="PF02518">
    <property type="entry name" value="HATPase_c"/>
    <property type="match status" value="1"/>
</dbReference>
<dbReference type="CDD" id="cd00082">
    <property type="entry name" value="HisKA"/>
    <property type="match status" value="1"/>
</dbReference>
<dbReference type="Pfam" id="PF07696">
    <property type="entry name" value="7TMR-DISMED2"/>
    <property type="match status" value="1"/>
</dbReference>
<keyword evidence="4" id="KW-0175">Coiled coil</keyword>
<dbReference type="InterPro" id="IPR005467">
    <property type="entry name" value="His_kinase_dom"/>
</dbReference>
<feature type="coiled-coil region" evidence="4">
    <location>
        <begin position="418"/>
        <end position="459"/>
    </location>
</feature>
<dbReference type="OrthoDB" id="9806995at2"/>